<sequence>MVRPITKLTKSKLFLAFMSIPVLHGCVSFSNDSGFSEVVSTVQNRSDQTPVLHSFKESQAHTQEKIQSLLTTPLMAEDAVRIALINSPALQAALTELGIAEADLVQAGKAPNPALSYVRLSRLDDEFNIERLVLLDVMGLLTIPMKTAIERHRFNQAKLQAAIDILQLVADTRKAYYIAVAAQQSVDSLEQMKEAAQASAELSRRMVEVGNFNKLQYAREQVFYAEVMAKLAAAKLTALKEREHLIRLLGLWGKEIEFKLPKELAELPKEPKELSQLECQALINRLDVQAKKMEIEAKAKALGLTKGTRFINVFELGYAHNTGQDIPRQRGYEISLNVPIFDWGDARIAKSQASYMQSVWQLRDIAINARSEVREAYQTYRATYDMTKHYRDEIVPLRKFILDQNMLRYNGMLVSSFELLSDAREHIASTNAYIENLRDFWINETDLQTALMVKSPHD</sequence>
<evidence type="ECO:0000313" key="4">
    <source>
        <dbReference type="EMBL" id="MCS5712793.1"/>
    </source>
</evidence>
<comment type="similarity">
    <text evidence="1">Belongs to the outer membrane factor (OMF) (TC 1.B.17) family.</text>
</comment>
<dbReference type="Gene3D" id="1.20.1600.10">
    <property type="entry name" value="Outer membrane efflux proteins (OEP)"/>
    <property type="match status" value="1"/>
</dbReference>
<feature type="signal peptide" evidence="2">
    <location>
        <begin position="1"/>
        <end position="25"/>
    </location>
</feature>
<keyword evidence="5" id="KW-1185">Reference proteome</keyword>
<dbReference type="PATRIC" id="fig|1590043.3.peg.2668"/>
<dbReference type="Pfam" id="PF02321">
    <property type="entry name" value="OEP"/>
    <property type="match status" value="1"/>
</dbReference>
<feature type="chain" id="PRO_5043129709" evidence="2">
    <location>
        <begin position="26"/>
        <end position="458"/>
    </location>
</feature>
<comment type="caution">
    <text evidence="3">The sequence shown here is derived from an EMBL/GenBank/DDBJ whole genome shotgun (WGS) entry which is preliminary data.</text>
</comment>
<evidence type="ECO:0000256" key="1">
    <source>
        <dbReference type="ARBA" id="ARBA00007613"/>
    </source>
</evidence>
<dbReference type="RefSeq" id="WP_075067227.1">
    <property type="nucleotide sequence ID" value="NZ_LKAJ02000002.1"/>
</dbReference>
<name>A0A0Q9YKD8_9GAMM</name>
<evidence type="ECO:0000256" key="2">
    <source>
        <dbReference type="SAM" id="SignalP"/>
    </source>
</evidence>
<dbReference type="InterPro" id="IPR003423">
    <property type="entry name" value="OMP_efflux"/>
</dbReference>
<reference evidence="4" key="3">
    <citation type="submission" date="2021-06" db="EMBL/GenBank/DDBJ databases">
        <title>Genomic Description and Analysis of Intracellular Bacteria, Candidatus Berkiella cookevillensis and Candidatus Berkiella aquae.</title>
        <authorList>
            <person name="Kidane D.T."/>
            <person name="Mehari Y.T."/>
            <person name="Rice F.C."/>
            <person name="Arivett B.A."/>
            <person name="Farone A.L."/>
            <person name="Berk S.G."/>
            <person name="Farone M.B."/>
        </authorList>
    </citation>
    <scope>NUCLEOTIDE SEQUENCE</scope>
    <source>
        <strain evidence="4">HT99</strain>
    </source>
</reference>
<keyword evidence="2" id="KW-0732">Signal</keyword>
<dbReference type="EMBL" id="LKAJ01000014">
    <property type="protein sequence ID" value="KRG20233.1"/>
    <property type="molecule type" value="Genomic_DNA"/>
</dbReference>
<reference evidence="3" key="1">
    <citation type="submission" date="2015-09" db="EMBL/GenBank/DDBJ databases">
        <title>Draft Genome Sequences of Two Novel Amoeba-resistant Intranuclear Bacteria, Candidatus Berkiella cookevillensis and Candidatus Berkiella aquae.</title>
        <authorList>
            <person name="Mehari Y.T."/>
            <person name="Arivett B.A."/>
            <person name="Farone A.L."/>
            <person name="Gunderson J.H."/>
            <person name="Farone M.B."/>
        </authorList>
    </citation>
    <scope>NUCLEOTIDE SEQUENCE [LARGE SCALE GENOMIC DNA]</scope>
    <source>
        <strain evidence="3">HT99</strain>
    </source>
</reference>
<dbReference type="OrthoDB" id="237412at2"/>
<gene>
    <name evidence="4" type="ORF">HT99x_015245</name>
    <name evidence="3" type="ORF">HT99x_02625</name>
</gene>
<dbReference type="PANTHER" id="PTHR30203">
    <property type="entry name" value="OUTER MEMBRANE CATION EFFLUX PROTEIN"/>
    <property type="match status" value="1"/>
</dbReference>
<accession>A0A0Q9YKD8</accession>
<dbReference type="EMBL" id="LKAJ02000002">
    <property type="protein sequence ID" value="MCS5712793.1"/>
    <property type="molecule type" value="Genomic_DNA"/>
</dbReference>
<dbReference type="SUPFAM" id="SSF56954">
    <property type="entry name" value="Outer membrane efflux proteins (OEP)"/>
    <property type="match status" value="1"/>
</dbReference>
<dbReference type="InterPro" id="IPR010131">
    <property type="entry name" value="MdtP/NodT-like"/>
</dbReference>
<dbReference type="AlphaFoldDB" id="A0A0Q9YKD8"/>
<dbReference type="PANTHER" id="PTHR30203:SF24">
    <property type="entry name" value="BLR4935 PROTEIN"/>
    <property type="match status" value="1"/>
</dbReference>
<dbReference type="Proteomes" id="UP000051497">
    <property type="component" value="Unassembled WGS sequence"/>
</dbReference>
<evidence type="ECO:0000313" key="5">
    <source>
        <dbReference type="Proteomes" id="UP000051497"/>
    </source>
</evidence>
<dbReference type="STRING" id="295108.HT99x_02625"/>
<proteinExistence type="inferred from homology"/>
<protein>
    <submittedName>
        <fullName evidence="3">Outer membrane efflux protein</fullName>
    </submittedName>
    <submittedName>
        <fullName evidence="4">TolC family protein</fullName>
    </submittedName>
</protein>
<reference evidence="4" key="2">
    <citation type="journal article" date="2016" name="Genome Announc.">
        <title>Draft Genome Sequences of Two Novel Amoeba-Resistant Intranuclear Bacteria, 'Candidatus Berkiella cookevillensis' and 'Candidatus Berkiella aquae'.</title>
        <authorList>
            <person name="Mehari Y.T."/>
            <person name="Arivett B.A."/>
            <person name="Farone A.L."/>
            <person name="Gunderson J.H."/>
            <person name="Farone M.B."/>
        </authorList>
    </citation>
    <scope>NUCLEOTIDE SEQUENCE</scope>
    <source>
        <strain evidence="4">HT99</strain>
    </source>
</reference>
<organism evidence="3">
    <name type="scientific">Candidatus Berkiella aquae</name>
    <dbReference type="NCBI Taxonomy" id="295108"/>
    <lineage>
        <taxon>Bacteria</taxon>
        <taxon>Pseudomonadati</taxon>
        <taxon>Pseudomonadota</taxon>
        <taxon>Gammaproteobacteria</taxon>
        <taxon>Candidatus Berkiellales</taxon>
        <taxon>Candidatus Berkiellaceae</taxon>
        <taxon>Candidatus Berkiella</taxon>
    </lineage>
</organism>
<evidence type="ECO:0000313" key="3">
    <source>
        <dbReference type="EMBL" id="KRG20233.1"/>
    </source>
</evidence>
<dbReference type="GO" id="GO:0015562">
    <property type="term" value="F:efflux transmembrane transporter activity"/>
    <property type="evidence" value="ECO:0007669"/>
    <property type="project" value="InterPro"/>
</dbReference>